<proteinExistence type="predicted"/>
<comment type="caution">
    <text evidence="3">The sequence shown here is derived from an EMBL/GenBank/DDBJ whole genome shotgun (WGS) entry which is preliminary data.</text>
</comment>
<dbReference type="Pfam" id="PF11249">
    <property type="entry name" value="DUF3047"/>
    <property type="match status" value="1"/>
</dbReference>
<dbReference type="Proteomes" id="UP000295357">
    <property type="component" value="Unassembled WGS sequence"/>
</dbReference>
<name>A0A4R6N7Y4_9BURK</name>
<feature type="signal peptide" evidence="2">
    <location>
        <begin position="1"/>
        <end position="28"/>
    </location>
</feature>
<accession>A0A4R6N7Y4</accession>
<gene>
    <name evidence="3" type="ORF">DFR39_103420</name>
</gene>
<dbReference type="EMBL" id="SNXE01000003">
    <property type="protein sequence ID" value="TDP11489.1"/>
    <property type="molecule type" value="Genomic_DNA"/>
</dbReference>
<reference evidence="3 4" key="1">
    <citation type="submission" date="2019-03" db="EMBL/GenBank/DDBJ databases">
        <title>Genomic Encyclopedia of Type Strains, Phase IV (KMG-IV): sequencing the most valuable type-strain genomes for metagenomic binning, comparative biology and taxonomic classification.</title>
        <authorList>
            <person name="Goeker M."/>
        </authorList>
    </citation>
    <scope>NUCLEOTIDE SEQUENCE [LARGE SCALE GENOMIC DNA]</scope>
    <source>
        <strain evidence="3 4">DSM 25082</strain>
    </source>
</reference>
<evidence type="ECO:0000313" key="4">
    <source>
        <dbReference type="Proteomes" id="UP000295357"/>
    </source>
</evidence>
<keyword evidence="2" id="KW-0732">Signal</keyword>
<sequence length="264" mass="28438">MFLQGRPSTRLVWMIAGMALSAASSSGASPASPPPAPAASAPFSAGQAAGALPEGWQHIPFNKRKAPTQWRLVQDEGRTVLEASANNSVSLVMRTTSLDPKAPTIVQWRWKIDSHPAGADNSVAGKEDSAARLVFVFEGDKSSLPWNDRVVMRMAKTLSGQDMPYATLMYVISGVADVNTVIENPHTRRVQMIVASTARQSLGHWVEMRRDLSADFRKAFGEAPGRLIAYGVMSDTDNTASKARAWYGDIEINPSSEIAAGSPQ</sequence>
<dbReference type="RefSeq" id="WP_133603377.1">
    <property type="nucleotide sequence ID" value="NZ_JAUFPJ010000006.1"/>
</dbReference>
<evidence type="ECO:0000256" key="1">
    <source>
        <dbReference type="SAM" id="MobiDB-lite"/>
    </source>
</evidence>
<organism evidence="3 4">
    <name type="scientific">Roseateles asaccharophilus</name>
    <dbReference type="NCBI Taxonomy" id="582607"/>
    <lineage>
        <taxon>Bacteria</taxon>
        <taxon>Pseudomonadati</taxon>
        <taxon>Pseudomonadota</taxon>
        <taxon>Betaproteobacteria</taxon>
        <taxon>Burkholderiales</taxon>
        <taxon>Sphaerotilaceae</taxon>
        <taxon>Roseateles</taxon>
    </lineage>
</organism>
<feature type="chain" id="PRO_5020867835" evidence="2">
    <location>
        <begin position="29"/>
        <end position="264"/>
    </location>
</feature>
<keyword evidence="4" id="KW-1185">Reference proteome</keyword>
<dbReference type="OrthoDB" id="9775969at2"/>
<feature type="region of interest" description="Disordered" evidence="1">
    <location>
        <begin position="24"/>
        <end position="46"/>
    </location>
</feature>
<evidence type="ECO:0000313" key="3">
    <source>
        <dbReference type="EMBL" id="TDP11489.1"/>
    </source>
</evidence>
<dbReference type="InterPro" id="IPR021409">
    <property type="entry name" value="DUF3047"/>
</dbReference>
<protein>
    <submittedName>
        <fullName evidence="3">DUF3047 family protein</fullName>
    </submittedName>
</protein>
<dbReference type="AlphaFoldDB" id="A0A4R6N7Y4"/>
<evidence type="ECO:0000256" key="2">
    <source>
        <dbReference type="SAM" id="SignalP"/>
    </source>
</evidence>